<evidence type="ECO:0000313" key="2">
    <source>
        <dbReference type="Proteomes" id="UP001497516"/>
    </source>
</evidence>
<dbReference type="AlphaFoldDB" id="A0AAV2GUG3"/>
<evidence type="ECO:0000313" key="1">
    <source>
        <dbReference type="EMBL" id="CAL1414012.1"/>
    </source>
</evidence>
<sequence length="69" mass="7970">MKKEAVMRRPMESMRTDRVGYQVIGTGAVTGFDACKQTRHRYLSEREMKCLSSDRSIQRIGSSELELEE</sequence>
<dbReference type="EMBL" id="OZ034822">
    <property type="protein sequence ID" value="CAL1414012.1"/>
    <property type="molecule type" value="Genomic_DNA"/>
</dbReference>
<dbReference type="Proteomes" id="UP001497516">
    <property type="component" value="Chromosome 9"/>
</dbReference>
<keyword evidence="2" id="KW-1185">Reference proteome</keyword>
<reference evidence="1 2" key="1">
    <citation type="submission" date="2024-04" db="EMBL/GenBank/DDBJ databases">
        <authorList>
            <person name="Fracassetti M."/>
        </authorList>
    </citation>
    <scope>NUCLEOTIDE SEQUENCE [LARGE SCALE GENOMIC DNA]</scope>
</reference>
<gene>
    <name evidence="1" type="ORF">LTRI10_LOCUS53201</name>
</gene>
<organism evidence="1 2">
    <name type="scientific">Linum trigynum</name>
    <dbReference type="NCBI Taxonomy" id="586398"/>
    <lineage>
        <taxon>Eukaryota</taxon>
        <taxon>Viridiplantae</taxon>
        <taxon>Streptophyta</taxon>
        <taxon>Embryophyta</taxon>
        <taxon>Tracheophyta</taxon>
        <taxon>Spermatophyta</taxon>
        <taxon>Magnoliopsida</taxon>
        <taxon>eudicotyledons</taxon>
        <taxon>Gunneridae</taxon>
        <taxon>Pentapetalae</taxon>
        <taxon>rosids</taxon>
        <taxon>fabids</taxon>
        <taxon>Malpighiales</taxon>
        <taxon>Linaceae</taxon>
        <taxon>Linum</taxon>
    </lineage>
</organism>
<name>A0AAV2GUG3_9ROSI</name>
<accession>A0AAV2GUG3</accession>
<proteinExistence type="predicted"/>
<protein>
    <submittedName>
        <fullName evidence="1">Uncharacterized protein</fullName>
    </submittedName>
</protein>